<protein>
    <recommendedName>
        <fullName evidence="1">Aminotransferase-like plant mobile domain-containing protein</fullName>
    </recommendedName>
</protein>
<accession>A0A7J9MQ28</accession>
<organism evidence="2 3">
    <name type="scientific">Gossypium schwendimanii</name>
    <name type="common">Cotton</name>
    <dbReference type="NCBI Taxonomy" id="34291"/>
    <lineage>
        <taxon>Eukaryota</taxon>
        <taxon>Viridiplantae</taxon>
        <taxon>Streptophyta</taxon>
        <taxon>Embryophyta</taxon>
        <taxon>Tracheophyta</taxon>
        <taxon>Spermatophyta</taxon>
        <taxon>Magnoliopsida</taxon>
        <taxon>eudicotyledons</taxon>
        <taxon>Gunneridae</taxon>
        <taxon>Pentapetalae</taxon>
        <taxon>rosids</taxon>
        <taxon>malvids</taxon>
        <taxon>Malvales</taxon>
        <taxon>Malvaceae</taxon>
        <taxon>Malvoideae</taxon>
        <taxon>Gossypium</taxon>
    </lineage>
</organism>
<proteinExistence type="predicted"/>
<comment type="caution">
    <text evidence="2">The sequence shown here is derived from an EMBL/GenBank/DDBJ whole genome shotgun (WGS) entry which is preliminary data.</text>
</comment>
<dbReference type="InterPro" id="IPR019557">
    <property type="entry name" value="AminoTfrase-like_pln_mobile"/>
</dbReference>
<dbReference type="EMBL" id="JABFAF010000012">
    <property type="protein sequence ID" value="MBA0873091.1"/>
    <property type="molecule type" value="Genomic_DNA"/>
</dbReference>
<keyword evidence="3" id="KW-1185">Reference proteome</keyword>
<dbReference type="Pfam" id="PF10536">
    <property type="entry name" value="PMD"/>
    <property type="match status" value="1"/>
</dbReference>
<dbReference type="AlphaFoldDB" id="A0A7J9MQ28"/>
<reference evidence="2 3" key="1">
    <citation type="journal article" date="2019" name="Genome Biol. Evol.">
        <title>Insights into the evolution of the New World diploid cottons (Gossypium, subgenus Houzingenia) based on genome sequencing.</title>
        <authorList>
            <person name="Grover C.E."/>
            <person name="Arick M.A. 2nd"/>
            <person name="Thrash A."/>
            <person name="Conover J.L."/>
            <person name="Sanders W.S."/>
            <person name="Peterson D.G."/>
            <person name="Frelichowski J.E."/>
            <person name="Scheffler J.A."/>
            <person name="Scheffler B.E."/>
            <person name="Wendel J.F."/>
        </authorList>
    </citation>
    <scope>NUCLEOTIDE SEQUENCE [LARGE SCALE GENOMIC DNA]</scope>
    <source>
        <strain evidence="2">1</strain>
        <tissue evidence="2">Leaf</tissue>
    </source>
</reference>
<evidence type="ECO:0000313" key="3">
    <source>
        <dbReference type="Proteomes" id="UP000593576"/>
    </source>
</evidence>
<feature type="non-terminal residue" evidence="2">
    <location>
        <position position="251"/>
    </location>
</feature>
<dbReference type="PANTHER" id="PTHR46033">
    <property type="entry name" value="PROTEIN MAIN-LIKE 2"/>
    <property type="match status" value="1"/>
</dbReference>
<gene>
    <name evidence="2" type="ORF">Goshw_026795</name>
</gene>
<dbReference type="GO" id="GO:0010073">
    <property type="term" value="P:meristem maintenance"/>
    <property type="evidence" value="ECO:0007669"/>
    <property type="project" value="InterPro"/>
</dbReference>
<dbReference type="Proteomes" id="UP000593576">
    <property type="component" value="Unassembled WGS sequence"/>
</dbReference>
<dbReference type="PANTHER" id="PTHR46033:SF8">
    <property type="entry name" value="PROTEIN MAINTENANCE OF MERISTEMS-LIKE"/>
    <property type="match status" value="1"/>
</dbReference>
<name>A0A7J9MQ28_GOSSC</name>
<evidence type="ECO:0000313" key="2">
    <source>
        <dbReference type="EMBL" id="MBA0873091.1"/>
    </source>
</evidence>
<dbReference type="InterPro" id="IPR044824">
    <property type="entry name" value="MAIN-like"/>
</dbReference>
<dbReference type="OrthoDB" id="998310at2759"/>
<sequence>ECTITLEDVALQLSFLVDGSVATGLEVIPDKDDTCEEFLGKVLKKFYSDRIGIKWLETNFKYLPIDTPDNVKEQYAQAFILRLIGGILMPDKSQNLSCVGLLEQLEDIRLLLDQYSKDNFEWMSYVEPDITECVSSKFLATWSMWDLKVPLIVMEFLPIHEPFFSSDTTSCLDYIPWFRVAGKLYLLSVGAMSSILHPNTDVNIELNVDASTITDGDIDTDIDTIIDPILMPKSMSMYPGFAISYDYSPIV</sequence>
<evidence type="ECO:0000259" key="1">
    <source>
        <dbReference type="Pfam" id="PF10536"/>
    </source>
</evidence>
<feature type="domain" description="Aminotransferase-like plant mobile" evidence="1">
    <location>
        <begin position="1"/>
        <end position="96"/>
    </location>
</feature>